<reference evidence="2 3" key="1">
    <citation type="submission" date="2018-03" db="EMBL/GenBank/DDBJ databases">
        <title>The uncultured portion of the human microbiome is neutrally assembled.</title>
        <authorList>
            <person name="Jeraldo P."/>
            <person name="Boardman L."/>
            <person name="White B.A."/>
            <person name="Nelson H."/>
            <person name="Goldenfeld N."/>
            <person name="Chia N."/>
        </authorList>
    </citation>
    <scope>NUCLEOTIDE SEQUENCE [LARGE SCALE GENOMIC DNA]</scope>
    <source>
        <strain evidence="2">CIM:MAG 903</strain>
    </source>
</reference>
<dbReference type="EMBL" id="QAMZ01000050">
    <property type="protein sequence ID" value="PWL52313.1"/>
    <property type="molecule type" value="Genomic_DNA"/>
</dbReference>
<organism evidence="2 3">
    <name type="scientific">Clostridium cadaveris</name>
    <dbReference type="NCBI Taxonomy" id="1529"/>
    <lineage>
        <taxon>Bacteria</taxon>
        <taxon>Bacillati</taxon>
        <taxon>Bacillota</taxon>
        <taxon>Clostridia</taxon>
        <taxon>Eubacteriales</taxon>
        <taxon>Clostridiaceae</taxon>
        <taxon>Clostridium</taxon>
    </lineage>
</organism>
<keyword evidence="1" id="KW-0175">Coiled coil</keyword>
<sequence length="700" mass="75539">MAEQQVKVIIDTAGAEAQLTSLFAKINKETDTLLGKLSKVQSASEKPPVLGTLQKEYDRFTKLADIFSKAQSTSTAAANAVTTAVKSWKAMGVEADKSFSSAQKGIGSFTKAIQKLPTDTISDMYQNFSELGDTIPKINGNLKLLAISGEETFTTVGDQVNEVAPKLSTMATSVMGIAGGFDIFGAVYDTVTGINEGTVTMGEGLLNLVPIVAETAGALCAAMGPAGIAVAGVATALGLLAAGFQKVNEDYNKYLDKKFFDGVGIDLDTLKQQFMINTDEVGKSNQAILDWGDQITSNSGKIDQGKREIQYYNEKITWSSGKISKDDLPKMRQSFDDLESNIRSNLGLSEQIIIQSLNKAVKDASEEAIRNMGNVKSSLFEFNALFGKQVNATNAKIQGLLTKAEAGQLSQEDQAALEAAIERMQKLSITTSESETKFKEMTNDKALDRIDFGSRESVTSELQAIKEAAENRLQDAQKAFYVAMNVIDTSRKRLEAMEGLSSSDKAKFSTAFNTAENELRKNFYGEDGQKATILKEYNRAIQDIQAEFNRKIDELAEEEARVINQNYENMPGWAKLTLNKPNATAADTRDKIAKRYKDIQDAINSMAFATGGFPNMGQMFIAREAGPELVGTIGGRTAVANNDQIVSAVSSGVYRAVKAAMGGQGGGVIQLIMDGSKVAEIVSDNVNAVTRRTGRCPILV</sequence>
<gene>
    <name evidence="2" type="ORF">DBY38_11340</name>
</gene>
<evidence type="ECO:0000256" key="1">
    <source>
        <dbReference type="SAM" id="Coils"/>
    </source>
</evidence>
<proteinExistence type="predicted"/>
<dbReference type="Proteomes" id="UP000246114">
    <property type="component" value="Unassembled WGS sequence"/>
</dbReference>
<name>A0A316M731_9CLOT</name>
<feature type="coiled-coil region" evidence="1">
    <location>
        <begin position="534"/>
        <end position="561"/>
    </location>
</feature>
<evidence type="ECO:0000313" key="2">
    <source>
        <dbReference type="EMBL" id="PWL52313.1"/>
    </source>
</evidence>
<protein>
    <submittedName>
        <fullName evidence="2">Uncharacterized protein</fullName>
    </submittedName>
</protein>
<evidence type="ECO:0000313" key="3">
    <source>
        <dbReference type="Proteomes" id="UP000246114"/>
    </source>
</evidence>
<dbReference type="AlphaFoldDB" id="A0A316M731"/>
<accession>A0A316M731</accession>
<comment type="caution">
    <text evidence="2">The sequence shown here is derived from an EMBL/GenBank/DDBJ whole genome shotgun (WGS) entry which is preliminary data.</text>
</comment>